<name>A0ACC0WV97_9STRA</name>
<proteinExistence type="predicted"/>
<evidence type="ECO:0000313" key="2">
    <source>
        <dbReference type="Proteomes" id="UP001163321"/>
    </source>
</evidence>
<evidence type="ECO:0000313" key="1">
    <source>
        <dbReference type="EMBL" id="KAI9922840.1"/>
    </source>
</evidence>
<dbReference type="Proteomes" id="UP001163321">
    <property type="component" value="Chromosome 1"/>
</dbReference>
<keyword evidence="2" id="KW-1185">Reference proteome</keyword>
<comment type="caution">
    <text evidence="1">The sequence shown here is derived from an EMBL/GenBank/DDBJ whole genome shotgun (WGS) entry which is preliminary data.</text>
</comment>
<sequence length="175" mass="20180">MTAQADKLFEKGKFDRGAVIYAKTTQENSGLFTFFTAEIESLSSEEKMQKTVLCPWIVELFLDKFHVLKGSTQGVYAHANMLFEIKLFLQDQKSYLDPATTFNLISNHGRPDELVFYATLIEDYEKVITYHMDREDYGAAIEMLRSAETSKVEELWCKHSPELIIHKPRRSISVV</sequence>
<organism evidence="1 2">
    <name type="scientific">Peronosclerospora sorghi</name>
    <dbReference type="NCBI Taxonomy" id="230839"/>
    <lineage>
        <taxon>Eukaryota</taxon>
        <taxon>Sar</taxon>
        <taxon>Stramenopiles</taxon>
        <taxon>Oomycota</taxon>
        <taxon>Peronosporomycetes</taxon>
        <taxon>Peronosporales</taxon>
        <taxon>Peronosporaceae</taxon>
        <taxon>Peronosclerospora</taxon>
    </lineage>
</organism>
<gene>
    <name evidence="1" type="ORF">PsorP6_001172</name>
</gene>
<dbReference type="EMBL" id="CM047580">
    <property type="protein sequence ID" value="KAI9922840.1"/>
    <property type="molecule type" value="Genomic_DNA"/>
</dbReference>
<accession>A0ACC0WV97</accession>
<protein>
    <submittedName>
        <fullName evidence="1">Uncharacterized protein</fullName>
    </submittedName>
</protein>
<reference evidence="1 2" key="1">
    <citation type="journal article" date="2022" name="bioRxiv">
        <title>The genome of the oomycete Peronosclerospora sorghi, a cosmopolitan pathogen of maize and sorghum, is inflated with dispersed pseudogenes.</title>
        <authorList>
            <person name="Fletcher K."/>
            <person name="Martin F."/>
            <person name="Isakeit T."/>
            <person name="Cavanaugh K."/>
            <person name="Magill C."/>
            <person name="Michelmore R."/>
        </authorList>
    </citation>
    <scope>NUCLEOTIDE SEQUENCE [LARGE SCALE GENOMIC DNA]</scope>
    <source>
        <strain evidence="1">P6</strain>
    </source>
</reference>